<evidence type="ECO:0000313" key="2">
    <source>
        <dbReference type="Proteomes" id="UP000789901"/>
    </source>
</evidence>
<feature type="non-terminal residue" evidence="1">
    <location>
        <position position="56"/>
    </location>
</feature>
<accession>A0ABN7XAL5</accession>
<evidence type="ECO:0000313" key="1">
    <source>
        <dbReference type="EMBL" id="CAG8852206.1"/>
    </source>
</evidence>
<proteinExistence type="predicted"/>
<feature type="non-terminal residue" evidence="1">
    <location>
        <position position="1"/>
    </location>
</feature>
<dbReference type="Proteomes" id="UP000789901">
    <property type="component" value="Unassembled WGS sequence"/>
</dbReference>
<keyword evidence="2" id="KW-1185">Reference proteome</keyword>
<organism evidence="1 2">
    <name type="scientific">Gigaspora margarita</name>
    <dbReference type="NCBI Taxonomy" id="4874"/>
    <lineage>
        <taxon>Eukaryota</taxon>
        <taxon>Fungi</taxon>
        <taxon>Fungi incertae sedis</taxon>
        <taxon>Mucoromycota</taxon>
        <taxon>Glomeromycotina</taxon>
        <taxon>Glomeromycetes</taxon>
        <taxon>Diversisporales</taxon>
        <taxon>Gigasporaceae</taxon>
        <taxon>Gigaspora</taxon>
    </lineage>
</organism>
<sequence length="56" mass="6336">AYQPLEEVQEVWFEDLLRDVTAEEWTSSLQDVNPKSAPELTGISYPLIKKAGMKAI</sequence>
<reference evidence="1 2" key="1">
    <citation type="submission" date="2021-06" db="EMBL/GenBank/DDBJ databases">
        <authorList>
            <person name="Kallberg Y."/>
            <person name="Tangrot J."/>
            <person name="Rosling A."/>
        </authorList>
    </citation>
    <scope>NUCLEOTIDE SEQUENCE [LARGE SCALE GENOMIC DNA]</scope>
    <source>
        <strain evidence="1 2">120-4 pot B 10/14</strain>
    </source>
</reference>
<gene>
    <name evidence="1" type="ORF">GMARGA_LOCUS41114</name>
</gene>
<protein>
    <submittedName>
        <fullName evidence="1">8466_t:CDS:1</fullName>
    </submittedName>
</protein>
<comment type="caution">
    <text evidence="1">The sequence shown here is derived from an EMBL/GenBank/DDBJ whole genome shotgun (WGS) entry which is preliminary data.</text>
</comment>
<dbReference type="EMBL" id="CAJVQB010110328">
    <property type="protein sequence ID" value="CAG8852206.1"/>
    <property type="molecule type" value="Genomic_DNA"/>
</dbReference>
<name>A0ABN7XAL5_GIGMA</name>